<dbReference type="InterPro" id="IPR036259">
    <property type="entry name" value="MFS_trans_sf"/>
</dbReference>
<dbReference type="RefSeq" id="WP_115861744.1">
    <property type="nucleotide sequence ID" value="NZ_QTSU01000005.1"/>
</dbReference>
<keyword evidence="7" id="KW-1185">Reference proteome</keyword>
<feature type="transmembrane region" description="Helical" evidence="4">
    <location>
        <begin position="20"/>
        <end position="43"/>
    </location>
</feature>
<gene>
    <name evidence="6" type="ORF">DX914_18895</name>
</gene>
<dbReference type="InterPro" id="IPR052524">
    <property type="entry name" value="MFS_Cyanate_Porter"/>
</dbReference>
<feature type="transmembrane region" description="Helical" evidence="4">
    <location>
        <begin position="239"/>
        <end position="261"/>
    </location>
</feature>
<dbReference type="OrthoDB" id="5317164at2"/>
<dbReference type="Pfam" id="PF07690">
    <property type="entry name" value="MFS_1"/>
    <property type="match status" value="1"/>
</dbReference>
<feature type="transmembrane region" description="Helical" evidence="4">
    <location>
        <begin position="87"/>
        <end position="105"/>
    </location>
</feature>
<evidence type="ECO:0000256" key="2">
    <source>
        <dbReference type="ARBA" id="ARBA00022989"/>
    </source>
</evidence>
<name>A0A371JWB5_9GAMM</name>
<evidence type="ECO:0000256" key="4">
    <source>
        <dbReference type="SAM" id="Phobius"/>
    </source>
</evidence>
<feature type="transmembrane region" description="Helical" evidence="4">
    <location>
        <begin position="111"/>
        <end position="129"/>
    </location>
</feature>
<proteinExistence type="predicted"/>
<feature type="transmembrane region" description="Helical" evidence="4">
    <location>
        <begin position="304"/>
        <end position="324"/>
    </location>
</feature>
<feature type="transmembrane region" description="Helical" evidence="4">
    <location>
        <begin position="176"/>
        <end position="196"/>
    </location>
</feature>
<dbReference type="PANTHER" id="PTHR23523">
    <property type="match status" value="1"/>
</dbReference>
<protein>
    <submittedName>
        <fullName evidence="6">MFS transporter</fullName>
    </submittedName>
</protein>
<comment type="caution">
    <text evidence="6">The sequence shown here is derived from an EMBL/GenBank/DDBJ whole genome shotgun (WGS) entry which is preliminary data.</text>
</comment>
<dbReference type="PANTHER" id="PTHR23523:SF2">
    <property type="entry name" value="2-NITROIMIDAZOLE TRANSPORTER"/>
    <property type="match status" value="1"/>
</dbReference>
<dbReference type="SUPFAM" id="SSF103473">
    <property type="entry name" value="MFS general substrate transporter"/>
    <property type="match status" value="1"/>
</dbReference>
<keyword evidence="2 4" id="KW-1133">Transmembrane helix</keyword>
<feature type="transmembrane region" description="Helical" evidence="4">
    <location>
        <begin position="141"/>
        <end position="164"/>
    </location>
</feature>
<dbReference type="InterPro" id="IPR011701">
    <property type="entry name" value="MFS"/>
</dbReference>
<keyword evidence="3 4" id="KW-0472">Membrane</keyword>
<dbReference type="GO" id="GO:0022857">
    <property type="term" value="F:transmembrane transporter activity"/>
    <property type="evidence" value="ECO:0007669"/>
    <property type="project" value="InterPro"/>
</dbReference>
<evidence type="ECO:0000313" key="6">
    <source>
        <dbReference type="EMBL" id="RDZ25935.1"/>
    </source>
</evidence>
<dbReference type="PROSITE" id="PS50850">
    <property type="entry name" value="MFS"/>
    <property type="match status" value="1"/>
</dbReference>
<keyword evidence="1 4" id="KW-0812">Transmembrane</keyword>
<evidence type="ECO:0000259" key="5">
    <source>
        <dbReference type="PROSITE" id="PS50850"/>
    </source>
</evidence>
<feature type="transmembrane region" description="Helical" evidence="4">
    <location>
        <begin position="273"/>
        <end position="297"/>
    </location>
</feature>
<feature type="transmembrane region" description="Helical" evidence="4">
    <location>
        <begin position="392"/>
        <end position="414"/>
    </location>
</feature>
<feature type="domain" description="Major facilitator superfamily (MFS) profile" evidence="5">
    <location>
        <begin position="21"/>
        <end position="418"/>
    </location>
</feature>
<dbReference type="Gene3D" id="1.20.1250.20">
    <property type="entry name" value="MFS general substrate transporter like domains"/>
    <property type="match status" value="2"/>
</dbReference>
<evidence type="ECO:0000313" key="7">
    <source>
        <dbReference type="Proteomes" id="UP000264492"/>
    </source>
</evidence>
<organism evidence="6 7">
    <name type="scientific">Lysobacter silvisoli</name>
    <dbReference type="NCBI Taxonomy" id="2293254"/>
    <lineage>
        <taxon>Bacteria</taxon>
        <taxon>Pseudomonadati</taxon>
        <taxon>Pseudomonadota</taxon>
        <taxon>Gammaproteobacteria</taxon>
        <taxon>Lysobacterales</taxon>
        <taxon>Lysobacteraceae</taxon>
        <taxon>Lysobacter</taxon>
    </lineage>
</organism>
<feature type="transmembrane region" description="Helical" evidence="4">
    <location>
        <begin position="55"/>
        <end position="75"/>
    </location>
</feature>
<evidence type="ECO:0000256" key="3">
    <source>
        <dbReference type="ARBA" id="ARBA00023136"/>
    </source>
</evidence>
<feature type="transmembrane region" description="Helical" evidence="4">
    <location>
        <begin position="362"/>
        <end position="386"/>
    </location>
</feature>
<reference evidence="6 7" key="1">
    <citation type="submission" date="2018-08" db="EMBL/GenBank/DDBJ databases">
        <title>Lysobacter sp. zong2l5, whole genome shotgun sequence.</title>
        <authorList>
            <person name="Zhang X."/>
            <person name="Feng G."/>
            <person name="Zhu H."/>
        </authorList>
    </citation>
    <scope>NUCLEOTIDE SEQUENCE [LARGE SCALE GENOMIC DNA]</scope>
    <source>
        <strain evidence="7">zong2l5</strain>
    </source>
</reference>
<feature type="transmembrane region" description="Helical" evidence="4">
    <location>
        <begin position="330"/>
        <end position="350"/>
    </location>
</feature>
<dbReference type="EMBL" id="QTSU01000005">
    <property type="protein sequence ID" value="RDZ25935.1"/>
    <property type="molecule type" value="Genomic_DNA"/>
</dbReference>
<dbReference type="AlphaFoldDB" id="A0A371JWB5"/>
<dbReference type="Proteomes" id="UP000264492">
    <property type="component" value="Unassembled WGS sequence"/>
</dbReference>
<dbReference type="InterPro" id="IPR020846">
    <property type="entry name" value="MFS_dom"/>
</dbReference>
<accession>A0A371JWB5</accession>
<evidence type="ECO:0000256" key="1">
    <source>
        <dbReference type="ARBA" id="ARBA00022692"/>
    </source>
</evidence>
<sequence length="423" mass="43846">MSASAAARVPPRSLWQGRSLVLAGIVLSAFTLRTAVTSLTPLLDGLGREFGFGPTMTGVLGMVPTAAFAVFGVLTPAIAHRLGLERAALTAMALAALGLLARAFAGDTAQLLAASAVALAGMGMGNVVLPPLVKRYFADRLGAVSSTYITVLQLGTILPALAAVPMAQAAGWRVSLGSWSLVAVAAALPWIAALWMERYGRSAQARTLAAAHDRAVGSGDEAPELAAPASTGRVWRAPLAWGMALMFGMTSLITYSMFTWLPKLLVEAGGSAALGGSMVALFSTLGLVAALALPALAVRIANPFPVVLACVAMYLAGFAGLLWAPMTATVLWVALLGLGPSTFPLSLTLINLRTRSQAGSAALSGFMQGLGYTISCLGPLLFGWLHERSHGWALPFGFLSLCLVVLAIGGYLACRPRMLEDQW</sequence>